<keyword evidence="3" id="KW-1185">Reference proteome</keyword>
<protein>
    <submittedName>
        <fullName evidence="2">Uncharacterized protein</fullName>
    </submittedName>
</protein>
<gene>
    <name evidence="2" type="ORF">O3M35_005892</name>
</gene>
<sequence length="53" mass="6446">MMMTRQKSLYFKIMRNIVTPDFPIFCPHHEGNLGKKKKKKKKKNKRYISEIFS</sequence>
<feature type="region of interest" description="Disordered" evidence="1">
    <location>
        <begin position="32"/>
        <end position="53"/>
    </location>
</feature>
<name>A0AAW1DK75_9HEMI</name>
<dbReference type="EMBL" id="JAPXFL010000002">
    <property type="protein sequence ID" value="KAK9511318.1"/>
    <property type="molecule type" value="Genomic_DNA"/>
</dbReference>
<dbReference type="AlphaFoldDB" id="A0AAW1DK75"/>
<evidence type="ECO:0000313" key="2">
    <source>
        <dbReference type="EMBL" id="KAK9511318.1"/>
    </source>
</evidence>
<evidence type="ECO:0000256" key="1">
    <source>
        <dbReference type="SAM" id="MobiDB-lite"/>
    </source>
</evidence>
<dbReference type="Proteomes" id="UP001461498">
    <property type="component" value="Unassembled WGS sequence"/>
</dbReference>
<organism evidence="2 3">
    <name type="scientific">Rhynocoris fuscipes</name>
    <dbReference type="NCBI Taxonomy" id="488301"/>
    <lineage>
        <taxon>Eukaryota</taxon>
        <taxon>Metazoa</taxon>
        <taxon>Ecdysozoa</taxon>
        <taxon>Arthropoda</taxon>
        <taxon>Hexapoda</taxon>
        <taxon>Insecta</taxon>
        <taxon>Pterygota</taxon>
        <taxon>Neoptera</taxon>
        <taxon>Paraneoptera</taxon>
        <taxon>Hemiptera</taxon>
        <taxon>Heteroptera</taxon>
        <taxon>Panheteroptera</taxon>
        <taxon>Cimicomorpha</taxon>
        <taxon>Reduviidae</taxon>
        <taxon>Harpactorinae</taxon>
        <taxon>Harpactorini</taxon>
        <taxon>Rhynocoris</taxon>
    </lineage>
</organism>
<reference evidence="2 3" key="1">
    <citation type="submission" date="2022-12" db="EMBL/GenBank/DDBJ databases">
        <title>Chromosome-level genome assembly of true bugs.</title>
        <authorList>
            <person name="Ma L."/>
            <person name="Li H."/>
        </authorList>
    </citation>
    <scope>NUCLEOTIDE SEQUENCE [LARGE SCALE GENOMIC DNA]</scope>
    <source>
        <strain evidence="2">Lab_2022b</strain>
    </source>
</reference>
<feature type="compositionally biased region" description="Basic residues" evidence="1">
    <location>
        <begin position="34"/>
        <end position="46"/>
    </location>
</feature>
<comment type="caution">
    <text evidence="2">The sequence shown here is derived from an EMBL/GenBank/DDBJ whole genome shotgun (WGS) entry which is preliminary data.</text>
</comment>
<proteinExistence type="predicted"/>
<accession>A0AAW1DK75</accession>
<evidence type="ECO:0000313" key="3">
    <source>
        <dbReference type="Proteomes" id="UP001461498"/>
    </source>
</evidence>